<reference evidence="3" key="1">
    <citation type="submission" date="2022-11" db="UniProtKB">
        <authorList>
            <consortium name="WormBaseParasite"/>
        </authorList>
    </citation>
    <scope>IDENTIFICATION</scope>
</reference>
<evidence type="ECO:0000313" key="3">
    <source>
        <dbReference type="WBParaSite" id="nRc.2.0.1.t16234-RA"/>
    </source>
</evidence>
<feature type="region of interest" description="Disordered" evidence="1">
    <location>
        <begin position="1"/>
        <end position="28"/>
    </location>
</feature>
<evidence type="ECO:0000256" key="1">
    <source>
        <dbReference type="SAM" id="MobiDB-lite"/>
    </source>
</evidence>
<dbReference type="WBParaSite" id="nRc.2.0.1.t16234-RA">
    <property type="protein sequence ID" value="nRc.2.0.1.t16234-RA"/>
    <property type="gene ID" value="nRc.2.0.1.g16234"/>
</dbReference>
<protein>
    <submittedName>
        <fullName evidence="3">Uncharacterized protein</fullName>
    </submittedName>
</protein>
<keyword evidence="2" id="KW-1185">Reference proteome</keyword>
<dbReference type="Proteomes" id="UP000887565">
    <property type="component" value="Unplaced"/>
</dbReference>
<proteinExistence type="predicted"/>
<accession>A0A915IS80</accession>
<organism evidence="2 3">
    <name type="scientific">Romanomermis culicivorax</name>
    <name type="common">Nematode worm</name>
    <dbReference type="NCBI Taxonomy" id="13658"/>
    <lineage>
        <taxon>Eukaryota</taxon>
        <taxon>Metazoa</taxon>
        <taxon>Ecdysozoa</taxon>
        <taxon>Nematoda</taxon>
        <taxon>Enoplea</taxon>
        <taxon>Dorylaimia</taxon>
        <taxon>Mermithida</taxon>
        <taxon>Mermithoidea</taxon>
        <taxon>Mermithidae</taxon>
        <taxon>Romanomermis</taxon>
    </lineage>
</organism>
<sequence>MVALRSIPLSRSEATSTTEKDDPLSSEMMGIEGNVQKIGDGIPHSKASARGDYFFLTEKECFRVDTAIGGNMKNRETGAAKYWYACQNNLFYLINLSQSEVAKI</sequence>
<name>A0A915IS80_ROMCU</name>
<evidence type="ECO:0000313" key="2">
    <source>
        <dbReference type="Proteomes" id="UP000887565"/>
    </source>
</evidence>
<dbReference type="AlphaFoldDB" id="A0A915IS80"/>